<keyword evidence="1 4" id="KW-0349">Heme</keyword>
<dbReference type="AlphaFoldDB" id="A0AAD9GDD3"/>
<evidence type="ECO:0000313" key="7">
    <source>
        <dbReference type="Proteomes" id="UP001195914"/>
    </source>
</evidence>
<protein>
    <submittedName>
        <fullName evidence="6">Cytochrome b5-like Heme/Steroid binding domain containing protein</fullName>
    </submittedName>
</protein>
<gene>
    <name evidence="6" type="ORF">X943_002950</name>
</gene>
<comment type="similarity">
    <text evidence="4">Belongs to the cytochrome b5 family.</text>
</comment>
<dbReference type="Pfam" id="PF00173">
    <property type="entry name" value="Cyt-b5"/>
    <property type="match status" value="1"/>
</dbReference>
<dbReference type="SUPFAM" id="SSF55856">
    <property type="entry name" value="Cytochrome b5-like heme/steroid binding domain"/>
    <property type="match status" value="1"/>
</dbReference>
<keyword evidence="7" id="KW-1185">Reference proteome</keyword>
<dbReference type="InterPro" id="IPR051872">
    <property type="entry name" value="Cytochrome_b5/Flavoprotein_Rdt"/>
</dbReference>
<evidence type="ECO:0000259" key="5">
    <source>
        <dbReference type="PROSITE" id="PS50255"/>
    </source>
</evidence>
<dbReference type="InterPro" id="IPR036400">
    <property type="entry name" value="Cyt_B5-like_heme/steroid_sf"/>
</dbReference>
<feature type="domain" description="Cytochrome b5 heme-binding" evidence="5">
    <location>
        <begin position="14"/>
        <end position="90"/>
    </location>
</feature>
<dbReference type="GO" id="GO:0046872">
    <property type="term" value="F:metal ion binding"/>
    <property type="evidence" value="ECO:0007669"/>
    <property type="project" value="UniProtKB-UniRule"/>
</dbReference>
<accession>A0AAD9GDD3</accession>
<evidence type="ECO:0000256" key="2">
    <source>
        <dbReference type="ARBA" id="ARBA00022723"/>
    </source>
</evidence>
<proteinExistence type="inferred from homology"/>
<evidence type="ECO:0000256" key="3">
    <source>
        <dbReference type="ARBA" id="ARBA00023004"/>
    </source>
</evidence>
<dbReference type="FunFam" id="3.10.120.10:FF:000007">
    <property type="entry name" value="Sulfite oxidase, mitochondrial"/>
    <property type="match status" value="1"/>
</dbReference>
<keyword evidence="3 4" id="KW-0408">Iron</keyword>
<dbReference type="Gene3D" id="3.10.120.10">
    <property type="entry name" value="Cytochrome b5-like heme/steroid binding domain"/>
    <property type="match status" value="1"/>
</dbReference>
<reference evidence="6" key="1">
    <citation type="journal article" date="2014" name="Nucleic Acids Res.">
        <title>The evolutionary dynamics of variant antigen genes in Babesia reveal a history of genomic innovation underlying host-parasite interaction.</title>
        <authorList>
            <person name="Jackson A.P."/>
            <person name="Otto T.D."/>
            <person name="Darby A."/>
            <person name="Ramaprasad A."/>
            <person name="Xia D."/>
            <person name="Echaide I.E."/>
            <person name="Farber M."/>
            <person name="Gahlot S."/>
            <person name="Gamble J."/>
            <person name="Gupta D."/>
            <person name="Gupta Y."/>
            <person name="Jackson L."/>
            <person name="Malandrin L."/>
            <person name="Malas T.B."/>
            <person name="Moussa E."/>
            <person name="Nair M."/>
            <person name="Reid A.J."/>
            <person name="Sanders M."/>
            <person name="Sharma J."/>
            <person name="Tracey A."/>
            <person name="Quail M.A."/>
            <person name="Weir W."/>
            <person name="Wastling J.M."/>
            <person name="Hall N."/>
            <person name="Willadsen P."/>
            <person name="Lingelbach K."/>
            <person name="Shiels B."/>
            <person name="Tait A."/>
            <person name="Berriman M."/>
            <person name="Allred D.R."/>
            <person name="Pain A."/>
        </authorList>
    </citation>
    <scope>NUCLEOTIDE SEQUENCE</scope>
    <source>
        <strain evidence="6">1802A</strain>
    </source>
</reference>
<dbReference type="GO" id="GO:0020037">
    <property type="term" value="F:heme binding"/>
    <property type="evidence" value="ECO:0007669"/>
    <property type="project" value="UniProtKB-UniRule"/>
</dbReference>
<dbReference type="PANTHER" id="PTHR46237:SF1">
    <property type="entry name" value="CYTOCHROME B5 REDUCTASE 4"/>
    <property type="match status" value="1"/>
</dbReference>
<dbReference type="SMART" id="SM01117">
    <property type="entry name" value="Cyt-b5"/>
    <property type="match status" value="1"/>
</dbReference>
<sequence>MMALNKDAVVEKASHPLDASEVAKHNSADDSWCIYRGKVYDITRYLDTHPGGRQHLLDYAGMDITEEFLEIHPWVNAEFLLKSLCIGELKKESDRTDQSTRINCQTPEC</sequence>
<dbReference type="PROSITE" id="PS00191">
    <property type="entry name" value="CYTOCHROME_B5_1"/>
    <property type="match status" value="1"/>
</dbReference>
<dbReference type="GO" id="GO:0004128">
    <property type="term" value="F:cytochrome-b5 reductase activity, acting on NAD(P)H"/>
    <property type="evidence" value="ECO:0007669"/>
    <property type="project" value="TreeGrafter"/>
</dbReference>
<evidence type="ECO:0000256" key="1">
    <source>
        <dbReference type="ARBA" id="ARBA00022617"/>
    </source>
</evidence>
<evidence type="ECO:0000256" key="4">
    <source>
        <dbReference type="RuleBase" id="RU362121"/>
    </source>
</evidence>
<dbReference type="EMBL" id="JAHBMH010000044">
    <property type="protein sequence ID" value="KAK1936358.1"/>
    <property type="molecule type" value="Genomic_DNA"/>
</dbReference>
<dbReference type="PRINTS" id="PR00363">
    <property type="entry name" value="CYTOCHROMEB5"/>
</dbReference>
<dbReference type="InterPro" id="IPR018506">
    <property type="entry name" value="Cyt_B5_heme-BS"/>
</dbReference>
<dbReference type="PANTHER" id="PTHR46237">
    <property type="entry name" value="CYTOCHROME B5 REDUCTASE 4 FAMILY MEMBER"/>
    <property type="match status" value="1"/>
</dbReference>
<evidence type="ECO:0000313" key="6">
    <source>
        <dbReference type="EMBL" id="KAK1936358.1"/>
    </source>
</evidence>
<dbReference type="PROSITE" id="PS50255">
    <property type="entry name" value="CYTOCHROME_B5_2"/>
    <property type="match status" value="1"/>
</dbReference>
<comment type="caution">
    <text evidence="6">The sequence shown here is derived from an EMBL/GenBank/DDBJ whole genome shotgun (WGS) entry which is preliminary data.</text>
</comment>
<organism evidence="6 7">
    <name type="scientific">Babesia divergens</name>
    <dbReference type="NCBI Taxonomy" id="32595"/>
    <lineage>
        <taxon>Eukaryota</taxon>
        <taxon>Sar</taxon>
        <taxon>Alveolata</taxon>
        <taxon>Apicomplexa</taxon>
        <taxon>Aconoidasida</taxon>
        <taxon>Piroplasmida</taxon>
        <taxon>Babesiidae</taxon>
        <taxon>Babesia</taxon>
    </lineage>
</organism>
<keyword evidence="2 4" id="KW-0479">Metal-binding</keyword>
<reference evidence="6" key="2">
    <citation type="submission" date="2021-05" db="EMBL/GenBank/DDBJ databases">
        <authorList>
            <person name="Pain A."/>
        </authorList>
    </citation>
    <scope>NUCLEOTIDE SEQUENCE</scope>
    <source>
        <strain evidence="6">1802A</strain>
    </source>
</reference>
<name>A0AAD9GDD3_BABDI</name>
<dbReference type="Proteomes" id="UP001195914">
    <property type="component" value="Unassembled WGS sequence"/>
</dbReference>
<dbReference type="GO" id="GO:0005737">
    <property type="term" value="C:cytoplasm"/>
    <property type="evidence" value="ECO:0007669"/>
    <property type="project" value="TreeGrafter"/>
</dbReference>
<dbReference type="InterPro" id="IPR001199">
    <property type="entry name" value="Cyt_B5-like_heme/steroid-bd"/>
</dbReference>